<dbReference type="GO" id="GO:0000271">
    <property type="term" value="P:polysaccharide biosynthetic process"/>
    <property type="evidence" value="ECO:0007669"/>
    <property type="project" value="InterPro"/>
</dbReference>
<evidence type="ECO:0000313" key="6">
    <source>
        <dbReference type="EMBL" id="OGC44891.1"/>
    </source>
</evidence>
<keyword evidence="3" id="KW-0520">NAD</keyword>
<dbReference type="Proteomes" id="UP000176583">
    <property type="component" value="Unassembled WGS sequence"/>
</dbReference>
<dbReference type="AlphaFoldDB" id="A0A1F4UIV1"/>
<dbReference type="Pfam" id="PF03720">
    <property type="entry name" value="UDPG_MGDP_dh_C"/>
    <property type="match status" value="1"/>
</dbReference>
<evidence type="ECO:0000256" key="4">
    <source>
        <dbReference type="PIRNR" id="PIRNR000124"/>
    </source>
</evidence>
<evidence type="ECO:0000256" key="2">
    <source>
        <dbReference type="ARBA" id="ARBA00023002"/>
    </source>
</evidence>
<dbReference type="Pfam" id="PF00984">
    <property type="entry name" value="UDPG_MGDP_dh"/>
    <property type="match status" value="1"/>
</dbReference>
<proteinExistence type="inferred from homology"/>
<comment type="similarity">
    <text evidence="1 4">Belongs to the UDP-glucose/GDP-mannose dehydrogenase family.</text>
</comment>
<evidence type="ECO:0000259" key="5">
    <source>
        <dbReference type="SMART" id="SM00984"/>
    </source>
</evidence>
<dbReference type="PANTHER" id="PTHR43491">
    <property type="entry name" value="UDP-N-ACETYL-D-MANNOSAMINE DEHYDROGENASE"/>
    <property type="match status" value="1"/>
</dbReference>
<dbReference type="GO" id="GO:0051287">
    <property type="term" value="F:NAD binding"/>
    <property type="evidence" value="ECO:0007669"/>
    <property type="project" value="InterPro"/>
</dbReference>
<protein>
    <submittedName>
        <fullName evidence="6">UDP-N-acetyl-D-mannosamine dehydrogenase</fullName>
    </submittedName>
</protein>
<dbReference type="InterPro" id="IPR008927">
    <property type="entry name" value="6-PGluconate_DH-like_C_sf"/>
</dbReference>
<evidence type="ECO:0000256" key="3">
    <source>
        <dbReference type="ARBA" id="ARBA00023027"/>
    </source>
</evidence>
<dbReference type="STRING" id="1802613.A2V54_00205"/>
<evidence type="ECO:0000313" key="7">
    <source>
        <dbReference type="Proteomes" id="UP000176583"/>
    </source>
</evidence>
<keyword evidence="2" id="KW-0560">Oxidoreductase</keyword>
<dbReference type="Pfam" id="PF03721">
    <property type="entry name" value="UDPG_MGDP_dh_N"/>
    <property type="match status" value="1"/>
</dbReference>
<organism evidence="6 7">
    <name type="scientific">candidate division WWE3 bacterium RBG_19FT_COMBO_53_11</name>
    <dbReference type="NCBI Taxonomy" id="1802613"/>
    <lineage>
        <taxon>Bacteria</taxon>
        <taxon>Katanobacteria</taxon>
    </lineage>
</organism>
<dbReference type="EMBL" id="MEUW01000005">
    <property type="protein sequence ID" value="OGC44891.1"/>
    <property type="molecule type" value="Genomic_DNA"/>
</dbReference>
<dbReference type="InterPro" id="IPR028359">
    <property type="entry name" value="UDP_ManNAc/GlcNAc_DH"/>
</dbReference>
<dbReference type="PIRSF" id="PIRSF000124">
    <property type="entry name" value="UDPglc_GDPman_dh"/>
    <property type="match status" value="1"/>
</dbReference>
<dbReference type="SMART" id="SM00984">
    <property type="entry name" value="UDPG_MGDP_dh_C"/>
    <property type="match status" value="1"/>
</dbReference>
<dbReference type="Gene3D" id="3.40.50.720">
    <property type="entry name" value="NAD(P)-binding Rossmann-like Domain"/>
    <property type="match status" value="2"/>
</dbReference>
<dbReference type="SUPFAM" id="SSF51735">
    <property type="entry name" value="NAD(P)-binding Rossmann-fold domains"/>
    <property type="match status" value="1"/>
</dbReference>
<gene>
    <name evidence="6" type="ORF">A2V54_00205</name>
</gene>
<dbReference type="NCBIfam" id="TIGR03026">
    <property type="entry name" value="NDP-sugDHase"/>
    <property type="match status" value="1"/>
</dbReference>
<sequence>MVKDKTICVVGLGYIGLPTACLLARFGYKVTGVDINKERVRLLSNRKLPFEEPGLPELFKEAVGNMSFRTEPVPADAFIISVPTPTTENKKPDLTFVEKASKSVSEVVKDGNLVVLESTVPPGTSEKIVLPILLRRRRNIRVYVSHAPERAIPGRTIIEMVENDRAIGGVDRESTVLTGEIYSSFVKGKIHLTDATTAEFVKLIENTFRDVNIAFANELAKLCESIGVDVWEARKLANLHPRVNIHSPGPGVGGHCISVDPWFLVRRGNAGTDMIKLSRKINDSMPHFVIEKVSEMLRDIKNPTVTVLGVAYKGNVDDWRETPALEIIKLAKDRGWEVKIHDPFVRGFPYRVENDFTTAAARSDCLIVVADHSFYKELDPSKIKVMKRKNIFDSRNLINDSAWRSAGFDVEVLGKPSTVSLQSD</sequence>
<dbReference type="InterPro" id="IPR036291">
    <property type="entry name" value="NAD(P)-bd_dom_sf"/>
</dbReference>
<reference evidence="6 7" key="1">
    <citation type="journal article" date="2016" name="Nat. Commun.">
        <title>Thousands of microbial genomes shed light on interconnected biogeochemical processes in an aquifer system.</title>
        <authorList>
            <person name="Anantharaman K."/>
            <person name="Brown C.T."/>
            <person name="Hug L.A."/>
            <person name="Sharon I."/>
            <person name="Castelle C.J."/>
            <person name="Probst A.J."/>
            <person name="Thomas B.C."/>
            <person name="Singh A."/>
            <person name="Wilkins M.J."/>
            <person name="Karaoz U."/>
            <person name="Brodie E.L."/>
            <person name="Williams K.H."/>
            <person name="Hubbard S.S."/>
            <person name="Banfield J.F."/>
        </authorList>
    </citation>
    <scope>NUCLEOTIDE SEQUENCE [LARGE SCALE GENOMIC DNA]</scope>
</reference>
<dbReference type="InterPro" id="IPR001732">
    <property type="entry name" value="UDP-Glc/GDP-Man_DH_N"/>
</dbReference>
<dbReference type="PIRSF" id="PIRSF500136">
    <property type="entry name" value="UDP_ManNAc_DH"/>
    <property type="match status" value="1"/>
</dbReference>
<name>A0A1F4UIV1_UNCKA</name>
<dbReference type="GO" id="GO:0016616">
    <property type="term" value="F:oxidoreductase activity, acting on the CH-OH group of donors, NAD or NADP as acceptor"/>
    <property type="evidence" value="ECO:0007669"/>
    <property type="project" value="InterPro"/>
</dbReference>
<dbReference type="PANTHER" id="PTHR43491:SF2">
    <property type="entry name" value="UDP-N-ACETYL-D-MANNOSAMINE DEHYDROGENASE"/>
    <property type="match status" value="1"/>
</dbReference>
<evidence type="ECO:0000256" key="1">
    <source>
        <dbReference type="ARBA" id="ARBA00006601"/>
    </source>
</evidence>
<dbReference type="InterPro" id="IPR014027">
    <property type="entry name" value="UDP-Glc/GDP-Man_DH_C"/>
</dbReference>
<dbReference type="SUPFAM" id="SSF52413">
    <property type="entry name" value="UDP-glucose/GDP-mannose dehydrogenase C-terminal domain"/>
    <property type="match status" value="1"/>
</dbReference>
<accession>A0A1F4UIV1</accession>
<dbReference type="SUPFAM" id="SSF48179">
    <property type="entry name" value="6-phosphogluconate dehydrogenase C-terminal domain-like"/>
    <property type="match status" value="1"/>
</dbReference>
<dbReference type="InterPro" id="IPR017476">
    <property type="entry name" value="UDP-Glc/GDP-Man"/>
</dbReference>
<dbReference type="InterPro" id="IPR036220">
    <property type="entry name" value="UDP-Glc/GDP-Man_DH_C_sf"/>
</dbReference>
<dbReference type="GO" id="GO:0016628">
    <property type="term" value="F:oxidoreductase activity, acting on the CH-CH group of donors, NAD or NADP as acceptor"/>
    <property type="evidence" value="ECO:0007669"/>
    <property type="project" value="InterPro"/>
</dbReference>
<comment type="caution">
    <text evidence="6">The sequence shown here is derived from an EMBL/GenBank/DDBJ whole genome shotgun (WGS) entry which is preliminary data.</text>
</comment>
<feature type="domain" description="UDP-glucose/GDP-mannose dehydrogenase C-terminal" evidence="5">
    <location>
        <begin position="306"/>
        <end position="400"/>
    </location>
</feature>
<dbReference type="InterPro" id="IPR014026">
    <property type="entry name" value="UDP-Glc/GDP-Man_DH_dimer"/>
</dbReference>